<dbReference type="Proteomes" id="UP000030676">
    <property type="component" value="Unassembled WGS sequence"/>
</dbReference>
<accession>X0GVS0</accession>
<sequence length="51" mass="5523">MKIQKPCRAIGVWNTPANKIIIESRIVTTRPDVVASGKGATTIFANVPARM</sequence>
<dbReference type="AlphaFoldDB" id="X0GVS0"/>
<reference evidence="1" key="1">
    <citation type="submission" date="2011-11" db="EMBL/GenBank/DDBJ databases">
        <title>The Genome Sequence of Fusarium oxysporum PHW808.</title>
        <authorList>
            <consortium name="The Broad Institute Genome Sequencing Platform"/>
            <person name="Ma L.-J."/>
            <person name="Gale L.R."/>
            <person name="Schwartz D.C."/>
            <person name="Zhou S."/>
            <person name="Corby-Kistler H."/>
            <person name="Young S.K."/>
            <person name="Zeng Q."/>
            <person name="Gargeya S."/>
            <person name="Fitzgerald M."/>
            <person name="Haas B."/>
            <person name="Abouelleil A."/>
            <person name="Alvarado L."/>
            <person name="Arachchi H.M."/>
            <person name="Berlin A."/>
            <person name="Brown A."/>
            <person name="Chapman S.B."/>
            <person name="Chen Z."/>
            <person name="Dunbar C."/>
            <person name="Freedman E."/>
            <person name="Gearin G."/>
            <person name="Goldberg J."/>
            <person name="Griggs A."/>
            <person name="Gujja S."/>
            <person name="Heiman D."/>
            <person name="Howarth C."/>
            <person name="Larson L."/>
            <person name="Lui A."/>
            <person name="MacDonald P.J.P."/>
            <person name="Montmayeur A."/>
            <person name="Murphy C."/>
            <person name="Neiman D."/>
            <person name="Pearson M."/>
            <person name="Priest M."/>
            <person name="Roberts A."/>
            <person name="Saif S."/>
            <person name="Shea T."/>
            <person name="Shenoy N."/>
            <person name="Sisk P."/>
            <person name="Stolte C."/>
            <person name="Sykes S."/>
            <person name="Wortman J."/>
            <person name="Nusbaum C."/>
            <person name="Birren B."/>
        </authorList>
    </citation>
    <scope>NUCLEOTIDE SEQUENCE [LARGE SCALE GENOMIC DNA]</scope>
    <source>
        <strain evidence="1">54008</strain>
    </source>
</reference>
<dbReference type="EMBL" id="KK034587">
    <property type="protein sequence ID" value="EXL63906.1"/>
    <property type="molecule type" value="Genomic_DNA"/>
</dbReference>
<dbReference type="HOGENOM" id="CLU_3106438_0_0_1"/>
<reference evidence="1" key="2">
    <citation type="submission" date="2014-03" db="EMBL/GenBank/DDBJ databases">
        <title>The Genome Annotation of Fusarium oxysporum PHW808.</title>
        <authorList>
            <consortium name="The Broad Institute Genomics Platform"/>
            <person name="Ma L.-J."/>
            <person name="Corby-Kistler H."/>
            <person name="Broz K."/>
            <person name="Gale L.R."/>
            <person name="Jonkers W."/>
            <person name="O'Donnell K."/>
            <person name="Ploetz R."/>
            <person name="Steinberg C."/>
            <person name="Schwartz D.C."/>
            <person name="VanEtten H."/>
            <person name="Zhou S."/>
            <person name="Young S.K."/>
            <person name="Zeng Q."/>
            <person name="Gargeya S."/>
            <person name="Fitzgerald M."/>
            <person name="Abouelleil A."/>
            <person name="Alvarado L."/>
            <person name="Chapman S.B."/>
            <person name="Gainer-Dewar J."/>
            <person name="Goldberg J."/>
            <person name="Griggs A."/>
            <person name="Gujja S."/>
            <person name="Hansen M."/>
            <person name="Howarth C."/>
            <person name="Imamovic A."/>
            <person name="Ireland A."/>
            <person name="Larimer J."/>
            <person name="McCowan C."/>
            <person name="Murphy C."/>
            <person name="Pearson M."/>
            <person name="Poon T.W."/>
            <person name="Priest M."/>
            <person name="Roberts A."/>
            <person name="Saif S."/>
            <person name="Shea T."/>
            <person name="Sykes S."/>
            <person name="Wortman J."/>
            <person name="Nusbaum C."/>
            <person name="Birren B."/>
        </authorList>
    </citation>
    <scope>NUCLEOTIDE SEQUENCE</scope>
    <source>
        <strain evidence="1">54008</strain>
    </source>
</reference>
<name>X0GVS0_FUSOX</name>
<organism evidence="1">
    <name type="scientific">Fusarium oxysporum f. sp. conglutinans race 2 54008</name>
    <dbReference type="NCBI Taxonomy" id="1089457"/>
    <lineage>
        <taxon>Eukaryota</taxon>
        <taxon>Fungi</taxon>
        <taxon>Dikarya</taxon>
        <taxon>Ascomycota</taxon>
        <taxon>Pezizomycotina</taxon>
        <taxon>Sordariomycetes</taxon>
        <taxon>Hypocreomycetidae</taxon>
        <taxon>Hypocreales</taxon>
        <taxon>Nectriaceae</taxon>
        <taxon>Fusarium</taxon>
        <taxon>Fusarium oxysporum species complex</taxon>
    </lineage>
</organism>
<proteinExistence type="predicted"/>
<protein>
    <submittedName>
        <fullName evidence="1">Uncharacterized protein</fullName>
    </submittedName>
</protein>
<gene>
    <name evidence="1" type="ORF">FOPG_19823</name>
</gene>
<evidence type="ECO:0000313" key="1">
    <source>
        <dbReference type="EMBL" id="EXL63906.1"/>
    </source>
</evidence>